<evidence type="ECO:0000256" key="1">
    <source>
        <dbReference type="SAM" id="MobiDB-lite"/>
    </source>
</evidence>
<sequence length="185" mass="20688">MSSSRIDEKPLLGAKCGRCYHVLKSGPKYRTKRSPSLLCSRCAVDESLKGKYLIEQFCENTCAICWEEKPTVHFTCETERTTLFGHSFCKTCVLNLRPFDDFSNLGDDDDDDDGEDGEDNGGGGKRITEVEGQLRLHLPDLLAWERLPCPLCRGKILYAVKEKAVSEGFQVIDSSDNGFAIPKGW</sequence>
<feature type="compositionally biased region" description="Acidic residues" evidence="1">
    <location>
        <begin position="106"/>
        <end position="119"/>
    </location>
</feature>
<dbReference type="Proteomes" id="UP000287144">
    <property type="component" value="Unassembled WGS sequence"/>
</dbReference>
<evidence type="ECO:0000313" key="2">
    <source>
        <dbReference type="EMBL" id="RSL89854.1"/>
    </source>
</evidence>
<keyword evidence="3" id="KW-1185">Reference proteome</keyword>
<dbReference type="EMBL" id="NKCK01000239">
    <property type="protein sequence ID" value="RSL89854.1"/>
    <property type="molecule type" value="Genomic_DNA"/>
</dbReference>
<protein>
    <submittedName>
        <fullName evidence="2">Uncharacterized protein</fullName>
    </submittedName>
</protein>
<comment type="caution">
    <text evidence="2">The sequence shown here is derived from an EMBL/GenBank/DDBJ whole genome shotgun (WGS) entry which is preliminary data.</text>
</comment>
<proteinExistence type="predicted"/>
<name>A0A428SJC4_9HYPO</name>
<dbReference type="AlphaFoldDB" id="A0A428SJC4"/>
<feature type="region of interest" description="Disordered" evidence="1">
    <location>
        <begin position="105"/>
        <end position="126"/>
    </location>
</feature>
<reference evidence="2 3" key="1">
    <citation type="submission" date="2017-06" db="EMBL/GenBank/DDBJ databases">
        <title>Comparative genomic analysis of Ambrosia Fusariam Clade fungi.</title>
        <authorList>
            <person name="Stajich J.E."/>
            <person name="Carrillo J."/>
            <person name="Kijimoto T."/>
            <person name="Eskalen A."/>
            <person name="O'Donnell K."/>
            <person name="Kasson M."/>
        </authorList>
    </citation>
    <scope>NUCLEOTIDE SEQUENCE [LARGE SCALE GENOMIC DNA]</scope>
    <source>
        <strain evidence="2 3">NRRL62579</strain>
    </source>
</reference>
<evidence type="ECO:0000313" key="3">
    <source>
        <dbReference type="Proteomes" id="UP000287144"/>
    </source>
</evidence>
<accession>A0A428SJC4</accession>
<dbReference type="InterPro" id="IPR013083">
    <property type="entry name" value="Znf_RING/FYVE/PHD"/>
</dbReference>
<dbReference type="Gene3D" id="3.30.40.10">
    <property type="entry name" value="Zinc/RING finger domain, C3HC4 (zinc finger)"/>
    <property type="match status" value="1"/>
</dbReference>
<organism evidence="2 3">
    <name type="scientific">Fusarium oligoseptatum</name>
    <dbReference type="NCBI Taxonomy" id="2604345"/>
    <lineage>
        <taxon>Eukaryota</taxon>
        <taxon>Fungi</taxon>
        <taxon>Dikarya</taxon>
        <taxon>Ascomycota</taxon>
        <taxon>Pezizomycotina</taxon>
        <taxon>Sordariomycetes</taxon>
        <taxon>Hypocreomycetidae</taxon>
        <taxon>Hypocreales</taxon>
        <taxon>Nectriaceae</taxon>
        <taxon>Fusarium</taxon>
        <taxon>Fusarium solani species complex</taxon>
    </lineage>
</organism>
<gene>
    <name evidence="2" type="ORF">CEP52_014777</name>
</gene>